<dbReference type="HOGENOM" id="CLU_2444406_0_0_1"/>
<reference evidence="1" key="2">
    <citation type="submission" date="2013-04" db="UniProtKB">
        <authorList>
            <consortium name="EnsemblPlants"/>
        </authorList>
    </citation>
    <scope>IDENTIFICATION</scope>
</reference>
<dbReference type="PANTHER" id="PTHR33595">
    <property type="entry name" value="VON WILLEBRAND FACTOR A DOMAIN PROTEIN"/>
    <property type="match status" value="1"/>
</dbReference>
<accession>J3MMH0</accession>
<dbReference type="OMA" id="KERWRIS"/>
<dbReference type="EnsemblPlants" id="OB07G26020.1">
    <property type="protein sequence ID" value="OB07G26020.1"/>
    <property type="gene ID" value="OB07G26020"/>
</dbReference>
<keyword evidence="2" id="KW-1185">Reference proteome</keyword>
<dbReference type="Proteomes" id="UP000006038">
    <property type="component" value="Chromosome 7"/>
</dbReference>
<dbReference type="PANTHER" id="PTHR33595:SF3">
    <property type="entry name" value="PAS DOMAIN-CONTAINING PROTEIN"/>
    <property type="match status" value="1"/>
</dbReference>
<dbReference type="eggNOG" id="KOG2048">
    <property type="taxonomic scope" value="Eukaryota"/>
</dbReference>
<dbReference type="Gramene" id="OB07G26020.1">
    <property type="protein sequence ID" value="OB07G26020.1"/>
    <property type="gene ID" value="OB07G26020"/>
</dbReference>
<proteinExistence type="predicted"/>
<dbReference type="STRING" id="4533.J3MMH0"/>
<reference evidence="1" key="1">
    <citation type="journal article" date="2013" name="Nat. Commun.">
        <title>Whole-genome sequencing of Oryza brachyantha reveals mechanisms underlying Oryza genome evolution.</title>
        <authorList>
            <person name="Chen J."/>
            <person name="Huang Q."/>
            <person name="Gao D."/>
            <person name="Wang J."/>
            <person name="Lang Y."/>
            <person name="Liu T."/>
            <person name="Li B."/>
            <person name="Bai Z."/>
            <person name="Luis Goicoechea J."/>
            <person name="Liang C."/>
            <person name="Chen C."/>
            <person name="Zhang W."/>
            <person name="Sun S."/>
            <person name="Liao Y."/>
            <person name="Zhang X."/>
            <person name="Yang L."/>
            <person name="Song C."/>
            <person name="Wang M."/>
            <person name="Shi J."/>
            <person name="Liu G."/>
            <person name="Liu J."/>
            <person name="Zhou H."/>
            <person name="Zhou W."/>
            <person name="Yu Q."/>
            <person name="An N."/>
            <person name="Chen Y."/>
            <person name="Cai Q."/>
            <person name="Wang B."/>
            <person name="Liu B."/>
            <person name="Min J."/>
            <person name="Huang Y."/>
            <person name="Wu H."/>
            <person name="Li Z."/>
            <person name="Zhang Y."/>
            <person name="Yin Y."/>
            <person name="Song W."/>
            <person name="Jiang J."/>
            <person name="Jackson S.A."/>
            <person name="Wing R.A."/>
            <person name="Wang J."/>
            <person name="Chen M."/>
        </authorList>
    </citation>
    <scope>NUCLEOTIDE SEQUENCE [LARGE SCALE GENOMIC DNA]</scope>
    <source>
        <strain evidence="1">cv. IRGC 101232</strain>
    </source>
</reference>
<dbReference type="AlphaFoldDB" id="J3MMH0"/>
<evidence type="ECO:0000313" key="1">
    <source>
        <dbReference type="EnsemblPlants" id="OB07G26020.1"/>
    </source>
</evidence>
<protein>
    <submittedName>
        <fullName evidence="1">Uncharacterized protein</fullName>
    </submittedName>
</protein>
<organism evidence="1">
    <name type="scientific">Oryza brachyantha</name>
    <name type="common">malo sina</name>
    <dbReference type="NCBI Taxonomy" id="4533"/>
    <lineage>
        <taxon>Eukaryota</taxon>
        <taxon>Viridiplantae</taxon>
        <taxon>Streptophyta</taxon>
        <taxon>Embryophyta</taxon>
        <taxon>Tracheophyta</taxon>
        <taxon>Spermatophyta</taxon>
        <taxon>Magnoliopsida</taxon>
        <taxon>Liliopsida</taxon>
        <taxon>Poales</taxon>
        <taxon>Poaceae</taxon>
        <taxon>BOP clade</taxon>
        <taxon>Oryzoideae</taxon>
        <taxon>Oryzeae</taxon>
        <taxon>Oryzinae</taxon>
        <taxon>Oryza</taxon>
    </lineage>
</organism>
<sequence>MKRERKKKERWRISGEVALVVSEPAAPLPETCMGFSCSAKIAWERDGKWSSVHAPCDATRLQCESRDYVFAWRFRTADDPCPTLRRAGDA</sequence>
<name>J3MMH0_ORYBR</name>
<evidence type="ECO:0000313" key="2">
    <source>
        <dbReference type="Proteomes" id="UP000006038"/>
    </source>
</evidence>